<evidence type="ECO:0000259" key="5">
    <source>
        <dbReference type="Pfam" id="PF01957"/>
    </source>
</evidence>
<comment type="subcellular location">
    <subcellularLocation>
        <location evidence="1">Membrane</location>
        <topology evidence="1">Multi-pass membrane protein</topology>
    </subcellularLocation>
</comment>
<dbReference type="InterPro" id="IPR002810">
    <property type="entry name" value="NfeD-like_C"/>
</dbReference>
<name>A0A239U2Y4_9STAP</name>
<dbReference type="SUPFAM" id="SSF141322">
    <property type="entry name" value="NfeD domain-like"/>
    <property type="match status" value="1"/>
</dbReference>
<protein>
    <submittedName>
        <fullName evidence="7">Uncharacterized protein</fullName>
    </submittedName>
</protein>
<keyword evidence="2" id="KW-0812">Transmembrane</keyword>
<reference evidence="7 8" key="1">
    <citation type="submission" date="2019-07" db="EMBL/GenBank/DDBJ databases">
        <title>Whole genome shotgun sequence of Staphylococcus piscifermentans NBRC 109625.</title>
        <authorList>
            <person name="Hosoyama A."/>
            <person name="Uohara A."/>
            <person name="Ohji S."/>
            <person name="Ichikawa N."/>
        </authorList>
    </citation>
    <scope>NUCLEOTIDE SEQUENCE [LARGE SCALE GENOMIC DNA]</scope>
    <source>
        <strain evidence="7 8">NBRC 109625</strain>
    </source>
</reference>
<dbReference type="InterPro" id="IPR052165">
    <property type="entry name" value="Membrane_assoc_protease"/>
</dbReference>
<proteinExistence type="predicted"/>
<dbReference type="Gene3D" id="2.40.50.140">
    <property type="entry name" value="Nucleic acid-binding proteins"/>
    <property type="match status" value="1"/>
</dbReference>
<dbReference type="Proteomes" id="UP000321736">
    <property type="component" value="Unassembled WGS sequence"/>
</dbReference>
<evidence type="ECO:0000256" key="1">
    <source>
        <dbReference type="ARBA" id="ARBA00004141"/>
    </source>
</evidence>
<feature type="domain" description="NfeD integral membrane" evidence="6">
    <location>
        <begin position="34"/>
        <end position="147"/>
    </location>
</feature>
<evidence type="ECO:0000313" key="7">
    <source>
        <dbReference type="EMBL" id="GEP84019.1"/>
    </source>
</evidence>
<keyword evidence="3" id="KW-1133">Transmembrane helix</keyword>
<dbReference type="EMBL" id="BKAR01000005">
    <property type="protein sequence ID" value="GEP84019.1"/>
    <property type="molecule type" value="Genomic_DNA"/>
</dbReference>
<dbReference type="InterPro" id="IPR012340">
    <property type="entry name" value="NA-bd_OB-fold"/>
</dbReference>
<sequence>MSHSIEILHNISVFQTSQSPLMQRFGEFITSPLISLILTCIIFLGFLYQLYSKRINFAGIIASLALMTLFLGFLIQGEVSLISIGLFILGVILLTIEFFVVGAVIGIAGIILITISIIMLGDSILWMLINVVIAFILSIVEWVILVKGFNKKISLFEKVILRDSTTSEAGYTSHDDRSNLVGQTAETLTELRPAGIISLNDERIDAVSDGTFIQRGVKVKVTEVEGSRVVVREIPTNT</sequence>
<evidence type="ECO:0000259" key="6">
    <source>
        <dbReference type="Pfam" id="PF24961"/>
    </source>
</evidence>
<dbReference type="OrthoDB" id="9806253at2"/>
<keyword evidence="8" id="KW-1185">Reference proteome</keyword>
<dbReference type="PANTHER" id="PTHR33507">
    <property type="entry name" value="INNER MEMBRANE PROTEIN YBBJ"/>
    <property type="match status" value="1"/>
</dbReference>
<evidence type="ECO:0000256" key="3">
    <source>
        <dbReference type="ARBA" id="ARBA00022989"/>
    </source>
</evidence>
<accession>A0A239U2Y4</accession>
<evidence type="ECO:0000313" key="8">
    <source>
        <dbReference type="Proteomes" id="UP000321736"/>
    </source>
</evidence>
<feature type="domain" description="NfeD-like C-terminal" evidence="5">
    <location>
        <begin position="179"/>
        <end position="232"/>
    </location>
</feature>
<dbReference type="InterPro" id="IPR056739">
    <property type="entry name" value="NfeD_membrane"/>
</dbReference>
<evidence type="ECO:0000256" key="2">
    <source>
        <dbReference type="ARBA" id="ARBA00022692"/>
    </source>
</evidence>
<dbReference type="AlphaFoldDB" id="A0A239U2Y4"/>
<dbReference type="PANTHER" id="PTHR33507:SF3">
    <property type="entry name" value="INNER MEMBRANE PROTEIN YBBJ"/>
    <property type="match status" value="1"/>
</dbReference>
<dbReference type="Pfam" id="PF24961">
    <property type="entry name" value="NfeD_membrane"/>
    <property type="match status" value="1"/>
</dbReference>
<organism evidence="7 8">
    <name type="scientific">Staphylococcus piscifermentans</name>
    <dbReference type="NCBI Taxonomy" id="70258"/>
    <lineage>
        <taxon>Bacteria</taxon>
        <taxon>Bacillati</taxon>
        <taxon>Bacillota</taxon>
        <taxon>Bacilli</taxon>
        <taxon>Bacillales</taxon>
        <taxon>Staphylococcaceae</taxon>
        <taxon>Staphylococcus</taxon>
    </lineage>
</organism>
<keyword evidence="4" id="KW-0472">Membrane</keyword>
<dbReference type="GO" id="GO:0005886">
    <property type="term" value="C:plasma membrane"/>
    <property type="evidence" value="ECO:0007669"/>
    <property type="project" value="TreeGrafter"/>
</dbReference>
<evidence type="ECO:0000256" key="4">
    <source>
        <dbReference type="ARBA" id="ARBA00023136"/>
    </source>
</evidence>
<dbReference type="Pfam" id="PF01957">
    <property type="entry name" value="NfeD"/>
    <property type="match status" value="1"/>
</dbReference>
<comment type="caution">
    <text evidence="7">The sequence shown here is derived from an EMBL/GenBank/DDBJ whole genome shotgun (WGS) entry which is preliminary data.</text>
</comment>
<gene>
    <name evidence="7" type="ORF">SPI02_06040</name>
</gene>